<accession>C7NFM5</accession>
<dbReference type="SUPFAM" id="SSF56801">
    <property type="entry name" value="Acetyl-CoA synthetase-like"/>
    <property type="match status" value="1"/>
</dbReference>
<feature type="region of interest" description="Disordered" evidence="2">
    <location>
        <begin position="235"/>
        <end position="259"/>
    </location>
</feature>
<dbReference type="HOGENOM" id="CLU_000022_59_3_11"/>
<dbReference type="STRING" id="478801.Ksed_24160"/>
<dbReference type="GO" id="GO:0031956">
    <property type="term" value="F:medium-chain fatty acid-CoA ligase activity"/>
    <property type="evidence" value="ECO:0007669"/>
    <property type="project" value="TreeGrafter"/>
</dbReference>
<dbReference type="Pfam" id="PF00501">
    <property type="entry name" value="AMP-binding"/>
    <property type="match status" value="1"/>
</dbReference>
<dbReference type="RefSeq" id="WP_015780312.1">
    <property type="nucleotide sequence ID" value="NC_013169.1"/>
</dbReference>
<dbReference type="PANTHER" id="PTHR43201:SF8">
    <property type="entry name" value="ACYL-COA SYNTHETASE FAMILY MEMBER 3"/>
    <property type="match status" value="1"/>
</dbReference>
<proteinExistence type="inferred from homology"/>
<organism evidence="5 6">
    <name type="scientific">Kytococcus sedentarius (strain ATCC 14392 / DSM 20547 / JCM 11482 / CCUG 33030 / NBRC 15357 / NCTC 11040 / CCM 314 / 541)</name>
    <name type="common">Micrococcus sedentarius</name>
    <dbReference type="NCBI Taxonomy" id="478801"/>
    <lineage>
        <taxon>Bacteria</taxon>
        <taxon>Bacillati</taxon>
        <taxon>Actinomycetota</taxon>
        <taxon>Actinomycetes</taxon>
        <taxon>Micrococcales</taxon>
        <taxon>Kytococcaceae</taxon>
        <taxon>Kytococcus</taxon>
    </lineage>
</organism>
<dbReference type="PANTHER" id="PTHR43201">
    <property type="entry name" value="ACYL-COA SYNTHETASE"/>
    <property type="match status" value="1"/>
</dbReference>
<dbReference type="eggNOG" id="COG0318">
    <property type="taxonomic scope" value="Bacteria"/>
</dbReference>
<keyword evidence="6" id="KW-1185">Reference proteome</keyword>
<dbReference type="InterPro" id="IPR042099">
    <property type="entry name" value="ANL_N_sf"/>
</dbReference>
<reference evidence="5 6" key="1">
    <citation type="journal article" date="2009" name="Stand. Genomic Sci.">
        <title>Complete genome sequence of Kytococcus sedentarius type strain (541).</title>
        <authorList>
            <person name="Sims D."/>
            <person name="Brettin T."/>
            <person name="Detter J.C."/>
            <person name="Han C."/>
            <person name="Lapidus A."/>
            <person name="Copeland A."/>
            <person name="Glavina Del Rio T."/>
            <person name="Nolan M."/>
            <person name="Chen F."/>
            <person name="Lucas S."/>
            <person name="Tice H."/>
            <person name="Cheng J.F."/>
            <person name="Bruce D."/>
            <person name="Goodwin L."/>
            <person name="Pitluck S."/>
            <person name="Ovchinnikova G."/>
            <person name="Pati A."/>
            <person name="Ivanova N."/>
            <person name="Mavrommatis K."/>
            <person name="Chen A."/>
            <person name="Palaniappan K."/>
            <person name="D'haeseleer P."/>
            <person name="Chain P."/>
            <person name="Bristow J."/>
            <person name="Eisen J.A."/>
            <person name="Markowitz V."/>
            <person name="Hugenholtz P."/>
            <person name="Schneider S."/>
            <person name="Goker M."/>
            <person name="Pukall R."/>
            <person name="Kyrpides N.C."/>
            <person name="Klenk H.P."/>
        </authorList>
    </citation>
    <scope>NUCLEOTIDE SEQUENCE [LARGE SCALE GENOMIC DNA]</scope>
    <source>
        <strain evidence="6">ATCC 14392 / DSM 20547 / JCM 11482 / CCUG 33030 / NBRC 15357 / NCTC 11040 / CCM 314 / 541</strain>
    </source>
</reference>
<dbReference type="KEGG" id="kse:Ksed_24160"/>
<feature type="domain" description="AMP-dependent synthetase/ligase" evidence="3">
    <location>
        <begin position="38"/>
        <end position="198"/>
    </location>
</feature>
<protein>
    <submittedName>
        <fullName evidence="5">Acyl-CoA synthetase (AMP-forming)/AMP-acid ligase II</fullName>
    </submittedName>
</protein>
<dbReference type="EMBL" id="CP001686">
    <property type="protein sequence ID" value="ACV07383.1"/>
    <property type="molecule type" value="Genomic_DNA"/>
</dbReference>
<dbReference type="Gene3D" id="3.30.300.30">
    <property type="match status" value="1"/>
</dbReference>
<evidence type="ECO:0000259" key="4">
    <source>
        <dbReference type="Pfam" id="PF13193"/>
    </source>
</evidence>
<keyword evidence="5" id="KW-0436">Ligase</keyword>
<name>C7NFM5_KYTSD</name>
<dbReference type="GO" id="GO:0006631">
    <property type="term" value="P:fatty acid metabolic process"/>
    <property type="evidence" value="ECO:0007669"/>
    <property type="project" value="TreeGrafter"/>
</dbReference>
<evidence type="ECO:0000313" key="6">
    <source>
        <dbReference type="Proteomes" id="UP000006666"/>
    </source>
</evidence>
<evidence type="ECO:0000256" key="1">
    <source>
        <dbReference type="ARBA" id="ARBA00006432"/>
    </source>
</evidence>
<sequence>MTLTPTPPVTVPPEATAEAVRTALAPVLAGERELALGTSGSTGSPARALLRGADLTASATATHERLGGPGRWVLALPPGHIAGVQVLVRAAVAGIGPLVTTGAEGSFDPARLTADLTAAREADPTTRTYLSLVPTQVARLTEDPATACAVTAATDAVLVGGAALPAAVAERAATAGLPVVRTYGSTETCGGCVYDGLPLPGVEIGTTAEGRVTLTAPWVTRGWLVDGELVTSRAHAGGQGARIEDAPPAPDGTPRRTLITDDLGEIGPDGRLRITGRADDLITTGGVKVAPGPVADAVGRLPQVAECAVVGAPDETWGQRVTVVAVPRGERVPLATLRDALREALPASALPRAVRWVDAMPLTGPGKHDRGALRRLATEPDEVA</sequence>
<feature type="domain" description="AMP-binding enzyme C-terminal" evidence="4">
    <location>
        <begin position="296"/>
        <end position="367"/>
    </location>
</feature>
<dbReference type="Proteomes" id="UP000006666">
    <property type="component" value="Chromosome"/>
</dbReference>
<dbReference type="AlphaFoldDB" id="C7NFM5"/>
<dbReference type="Gene3D" id="3.40.50.12780">
    <property type="entry name" value="N-terminal domain of ligase-like"/>
    <property type="match status" value="1"/>
</dbReference>
<evidence type="ECO:0000259" key="3">
    <source>
        <dbReference type="Pfam" id="PF00501"/>
    </source>
</evidence>
<comment type="similarity">
    <text evidence="1">Belongs to the ATP-dependent AMP-binding enzyme family.</text>
</comment>
<dbReference type="Pfam" id="PF13193">
    <property type="entry name" value="AMP-binding_C"/>
    <property type="match status" value="1"/>
</dbReference>
<evidence type="ECO:0000256" key="2">
    <source>
        <dbReference type="SAM" id="MobiDB-lite"/>
    </source>
</evidence>
<dbReference type="InterPro" id="IPR025110">
    <property type="entry name" value="AMP-bd_C"/>
</dbReference>
<gene>
    <name evidence="5" type="ordered locus">Ksed_24160</name>
</gene>
<dbReference type="InterPro" id="IPR045851">
    <property type="entry name" value="AMP-bd_C_sf"/>
</dbReference>
<dbReference type="InterPro" id="IPR000873">
    <property type="entry name" value="AMP-dep_synth/lig_dom"/>
</dbReference>
<evidence type="ECO:0000313" key="5">
    <source>
        <dbReference type="EMBL" id="ACV07383.1"/>
    </source>
</evidence>